<dbReference type="PANTHER" id="PTHR24198">
    <property type="entry name" value="ANKYRIN REPEAT AND PROTEIN KINASE DOMAIN-CONTAINING PROTEIN"/>
    <property type="match status" value="1"/>
</dbReference>
<sequence>MVVRAEVNQQDTKRVSPLHTAVHQDSAQLVQLLLMHKANANAPDQIGQSPIFFAGSTTVIAALTDAKADLHHLNKKGQSALHLAAHNGRFEAVAYLTDHEFLDESVDLQDERGRSPLHLAAAQGHQRVVSRLMDVGANPRLKMHNGQTPMTLADKKDTDLALYIYTRMHRGKHATWSETMQNPMFLTLPGTLNDVKGGGATVVGAVMDDMEDIDLHSLDDETQRFILETHLENIGFMDFLGFELASLSSQHSGFNSLPNVSDRRGAGGMGNGSAFVTTMKSFVGMGILSLAGWLLALGVLAETRDVPQHSAPLDACDTCESEGNLLLQSQATEVRRGRGSMELELKAMAGQKIWDWKDKPMMLPGYTMDMNGRSCSLCGTPDASELWGDYKQRADCGNHSIQEHPDIIFKPLKDFVHGDNNAWCELNVQKMCADAVYNKNYMIQAKQVNTTGSPALLYDATYCYHNGWLGAEYRALQFDFDAMKAKADKFCEQRLKLTKNMTLADMMAVYGPSFMRGEPSKEDALFLGAWTCAMGASGCDMTYCAYSYCQKPDGSFGAYHECEGWDPEKGMPVN</sequence>
<accession>A0ABP0KWL8</accession>
<gene>
    <name evidence="4" type="ORF">SCF082_LOCUS19566</name>
</gene>
<reference evidence="4 5" key="1">
    <citation type="submission" date="2024-02" db="EMBL/GenBank/DDBJ databases">
        <authorList>
            <person name="Chen Y."/>
            <person name="Shah S."/>
            <person name="Dougan E. K."/>
            <person name="Thang M."/>
            <person name="Chan C."/>
        </authorList>
    </citation>
    <scope>NUCLEOTIDE SEQUENCE [LARGE SCALE GENOMIC DNA]</scope>
</reference>
<proteinExistence type="predicted"/>
<dbReference type="InterPro" id="IPR002110">
    <property type="entry name" value="Ankyrin_rpt"/>
</dbReference>
<dbReference type="PROSITE" id="PS50297">
    <property type="entry name" value="ANK_REP_REGION"/>
    <property type="match status" value="3"/>
</dbReference>
<name>A0ABP0KWL8_9DINO</name>
<feature type="repeat" description="ANK" evidence="3">
    <location>
        <begin position="13"/>
        <end position="45"/>
    </location>
</feature>
<comment type="caution">
    <text evidence="4">The sequence shown here is derived from an EMBL/GenBank/DDBJ whole genome shotgun (WGS) entry which is preliminary data.</text>
</comment>
<feature type="repeat" description="ANK" evidence="3">
    <location>
        <begin position="76"/>
        <end position="99"/>
    </location>
</feature>
<organism evidence="4 5">
    <name type="scientific">Durusdinium trenchii</name>
    <dbReference type="NCBI Taxonomy" id="1381693"/>
    <lineage>
        <taxon>Eukaryota</taxon>
        <taxon>Sar</taxon>
        <taxon>Alveolata</taxon>
        <taxon>Dinophyceae</taxon>
        <taxon>Suessiales</taxon>
        <taxon>Symbiodiniaceae</taxon>
        <taxon>Durusdinium</taxon>
    </lineage>
</organism>
<keyword evidence="1" id="KW-0677">Repeat</keyword>
<keyword evidence="5" id="KW-1185">Reference proteome</keyword>
<keyword evidence="2 3" id="KW-0040">ANK repeat</keyword>
<dbReference type="SMART" id="SM00248">
    <property type="entry name" value="ANK"/>
    <property type="match status" value="3"/>
</dbReference>
<dbReference type="PROSITE" id="PS50088">
    <property type="entry name" value="ANK_REPEAT"/>
    <property type="match status" value="3"/>
</dbReference>
<dbReference type="Pfam" id="PF12796">
    <property type="entry name" value="Ank_2"/>
    <property type="match status" value="1"/>
</dbReference>
<evidence type="ECO:0000313" key="4">
    <source>
        <dbReference type="EMBL" id="CAK9031255.1"/>
    </source>
</evidence>
<dbReference type="EMBL" id="CAXAMM010013381">
    <property type="protein sequence ID" value="CAK9031255.1"/>
    <property type="molecule type" value="Genomic_DNA"/>
</dbReference>
<evidence type="ECO:0000256" key="1">
    <source>
        <dbReference type="ARBA" id="ARBA00022737"/>
    </source>
</evidence>
<feature type="repeat" description="ANK" evidence="3">
    <location>
        <begin position="112"/>
        <end position="144"/>
    </location>
</feature>
<dbReference type="Pfam" id="PF13857">
    <property type="entry name" value="Ank_5"/>
    <property type="match status" value="1"/>
</dbReference>
<evidence type="ECO:0000256" key="2">
    <source>
        <dbReference type="ARBA" id="ARBA00023043"/>
    </source>
</evidence>
<evidence type="ECO:0000256" key="3">
    <source>
        <dbReference type="PROSITE-ProRule" id="PRU00023"/>
    </source>
</evidence>
<dbReference type="Proteomes" id="UP001642464">
    <property type="component" value="Unassembled WGS sequence"/>
</dbReference>
<dbReference type="InterPro" id="IPR036770">
    <property type="entry name" value="Ankyrin_rpt-contain_sf"/>
</dbReference>
<dbReference type="Gene3D" id="1.25.40.20">
    <property type="entry name" value="Ankyrin repeat-containing domain"/>
    <property type="match status" value="1"/>
</dbReference>
<dbReference type="PANTHER" id="PTHR24198:SF165">
    <property type="entry name" value="ANKYRIN REPEAT-CONTAINING PROTEIN-RELATED"/>
    <property type="match status" value="1"/>
</dbReference>
<protein>
    <submittedName>
        <fullName evidence="4">Ankyrin-1 (ANK-1) (Erythrocyte ankyrin)</fullName>
    </submittedName>
</protein>
<dbReference type="SUPFAM" id="SSF48403">
    <property type="entry name" value="Ankyrin repeat"/>
    <property type="match status" value="1"/>
</dbReference>
<evidence type="ECO:0000313" key="5">
    <source>
        <dbReference type="Proteomes" id="UP001642464"/>
    </source>
</evidence>